<dbReference type="EMBL" id="CP012669">
    <property type="protein sequence ID" value="ALE16369.1"/>
    <property type="molecule type" value="Genomic_DNA"/>
</dbReference>
<accession>A0A0M5L6U2</accession>
<evidence type="ECO:0000256" key="1">
    <source>
        <dbReference type="SAM" id="Phobius"/>
    </source>
</evidence>
<dbReference type="PATRIC" id="fig|361183.4.peg.1045"/>
<proteinExistence type="predicted"/>
<dbReference type="RefSeq" id="WP_198143576.1">
    <property type="nucleotide sequence ID" value="NZ_CP012669.1"/>
</dbReference>
<reference evidence="2 3" key="1">
    <citation type="submission" date="2015-09" db="EMBL/GenBank/DDBJ databases">
        <title>Complete genome sequence of a benzo[a]pyrene-degrading bacterium Altererythrobacter epoxidivorans CGMCC 1.7731T.</title>
        <authorList>
            <person name="Li Z."/>
            <person name="Cheng H."/>
            <person name="Huo Y."/>
            <person name="Xu X."/>
        </authorList>
    </citation>
    <scope>NUCLEOTIDE SEQUENCE [LARGE SCALE GENOMIC DNA]</scope>
    <source>
        <strain evidence="2 3">CGMCC 1.7731</strain>
    </source>
</reference>
<feature type="transmembrane region" description="Helical" evidence="1">
    <location>
        <begin position="44"/>
        <end position="72"/>
    </location>
</feature>
<keyword evidence="3" id="KW-1185">Reference proteome</keyword>
<protein>
    <submittedName>
        <fullName evidence="2">Uncharacterized protein</fullName>
    </submittedName>
</protein>
<dbReference type="STRING" id="361183.AMC99_01072"/>
<keyword evidence="1" id="KW-0812">Transmembrane</keyword>
<dbReference type="AlphaFoldDB" id="A0A0M5L6U2"/>
<dbReference type="Proteomes" id="UP000057938">
    <property type="component" value="Chromosome"/>
</dbReference>
<dbReference type="KEGG" id="aep:AMC99_01072"/>
<evidence type="ECO:0000313" key="3">
    <source>
        <dbReference type="Proteomes" id="UP000057938"/>
    </source>
</evidence>
<sequence length="77" mass="8051">MAADDPQEPKHQDHELIPDATAEIKGIAKEGMKHPSTKPVLTGAAVGAVAGALLPVVTWPVGLIAGAGFMLYKRIRP</sequence>
<organism evidence="2 3">
    <name type="scientific">Altererythrobacter epoxidivorans</name>
    <dbReference type="NCBI Taxonomy" id="361183"/>
    <lineage>
        <taxon>Bacteria</taxon>
        <taxon>Pseudomonadati</taxon>
        <taxon>Pseudomonadota</taxon>
        <taxon>Alphaproteobacteria</taxon>
        <taxon>Sphingomonadales</taxon>
        <taxon>Erythrobacteraceae</taxon>
        <taxon>Altererythrobacter</taxon>
    </lineage>
</organism>
<keyword evidence="1" id="KW-1133">Transmembrane helix</keyword>
<name>A0A0M5L6U2_9SPHN</name>
<gene>
    <name evidence="2" type="ORF">AMC99_01072</name>
</gene>
<keyword evidence="1" id="KW-0472">Membrane</keyword>
<evidence type="ECO:0000313" key="2">
    <source>
        <dbReference type="EMBL" id="ALE16369.1"/>
    </source>
</evidence>